<feature type="transmembrane region" description="Helical" evidence="7">
    <location>
        <begin position="312"/>
        <end position="332"/>
    </location>
</feature>
<feature type="transmembrane region" description="Helical" evidence="7">
    <location>
        <begin position="570"/>
        <end position="587"/>
    </location>
</feature>
<feature type="transmembrane region" description="Helical" evidence="7">
    <location>
        <begin position="26"/>
        <end position="46"/>
    </location>
</feature>
<evidence type="ECO:0000313" key="8">
    <source>
        <dbReference type="EnsemblPlants" id="OPUNC01G39610.1"/>
    </source>
</evidence>
<feature type="transmembrane region" description="Helical" evidence="7">
    <location>
        <begin position="168"/>
        <end position="189"/>
    </location>
</feature>
<feature type="transmembrane region" description="Helical" evidence="7">
    <location>
        <begin position="724"/>
        <end position="744"/>
    </location>
</feature>
<dbReference type="AlphaFoldDB" id="A0A0E0JSD4"/>
<comment type="subcellular location">
    <subcellularLocation>
        <location evidence="1">Membrane</location>
        <topology evidence="1">Multi-pass membrane protein</topology>
    </subcellularLocation>
</comment>
<feature type="transmembrane region" description="Helical" evidence="7">
    <location>
        <begin position="527"/>
        <end position="550"/>
    </location>
</feature>
<dbReference type="InterPro" id="IPR000109">
    <property type="entry name" value="POT_fam"/>
</dbReference>
<feature type="transmembrane region" description="Helical" evidence="7">
    <location>
        <begin position="883"/>
        <end position="903"/>
    </location>
</feature>
<feature type="transmembrane region" description="Helical" evidence="7">
    <location>
        <begin position="627"/>
        <end position="649"/>
    </location>
</feature>
<feature type="transmembrane region" description="Helical" evidence="7">
    <location>
        <begin position="352"/>
        <end position="372"/>
    </location>
</feature>
<dbReference type="Pfam" id="PF00854">
    <property type="entry name" value="PTR2"/>
    <property type="match status" value="2"/>
</dbReference>
<feature type="transmembrane region" description="Helical" evidence="7">
    <location>
        <begin position="393"/>
        <end position="413"/>
    </location>
</feature>
<dbReference type="PANTHER" id="PTHR11654">
    <property type="entry name" value="OLIGOPEPTIDE TRANSPORTER-RELATED"/>
    <property type="match status" value="1"/>
</dbReference>
<dbReference type="Gramene" id="OPUNC01G39610.2">
    <property type="protein sequence ID" value="OPUNC01G39610.2"/>
    <property type="gene ID" value="OPUNC01G39610"/>
</dbReference>
<organism evidence="8">
    <name type="scientific">Oryza punctata</name>
    <name type="common">Red rice</name>
    <dbReference type="NCBI Taxonomy" id="4537"/>
    <lineage>
        <taxon>Eukaryota</taxon>
        <taxon>Viridiplantae</taxon>
        <taxon>Streptophyta</taxon>
        <taxon>Embryophyta</taxon>
        <taxon>Tracheophyta</taxon>
        <taxon>Spermatophyta</taxon>
        <taxon>Magnoliopsida</taxon>
        <taxon>Liliopsida</taxon>
        <taxon>Poales</taxon>
        <taxon>Poaceae</taxon>
        <taxon>BOP clade</taxon>
        <taxon>Oryzoideae</taxon>
        <taxon>Oryzeae</taxon>
        <taxon>Oryzinae</taxon>
        <taxon>Oryza</taxon>
    </lineage>
</organism>
<accession>A0A0E0JSD4</accession>
<dbReference type="OMA" id="CNCRREN"/>
<comment type="similarity">
    <text evidence="2">Belongs to the major facilitator superfamily. Proton-dependent oligopeptide transporter (POT/PTR) (TC 2.A.17) family.</text>
</comment>
<evidence type="ECO:0000256" key="2">
    <source>
        <dbReference type="ARBA" id="ARBA00005982"/>
    </source>
</evidence>
<feature type="transmembrane region" description="Helical" evidence="7">
    <location>
        <begin position="843"/>
        <end position="863"/>
    </location>
</feature>
<protein>
    <submittedName>
        <fullName evidence="8">Uncharacterized protein</fullName>
    </submittedName>
</protein>
<dbReference type="eggNOG" id="KOG1237">
    <property type="taxonomic scope" value="Eukaryota"/>
</dbReference>
<dbReference type="HOGENOM" id="CLU_312522_0_0_1"/>
<keyword evidence="4 7" id="KW-1133">Transmembrane helix</keyword>
<feature type="transmembrane region" description="Helical" evidence="7">
    <location>
        <begin position="125"/>
        <end position="147"/>
    </location>
</feature>
<evidence type="ECO:0000256" key="5">
    <source>
        <dbReference type="ARBA" id="ARBA00023136"/>
    </source>
</evidence>
<feature type="transmembrane region" description="Helical" evidence="7">
    <location>
        <begin position="195"/>
        <end position="218"/>
    </location>
</feature>
<dbReference type="EnsemblPlants" id="OPUNC01G39610.2">
    <property type="protein sequence ID" value="OPUNC01G39610.2"/>
    <property type="gene ID" value="OPUNC01G39610"/>
</dbReference>
<keyword evidence="5 7" id="KW-0472">Membrane</keyword>
<keyword evidence="9" id="KW-1185">Reference proteome</keyword>
<dbReference type="EnsemblPlants" id="OPUNC01G39610.1">
    <property type="protein sequence ID" value="OPUNC01G39610.1"/>
    <property type="gene ID" value="OPUNC01G39610"/>
</dbReference>
<evidence type="ECO:0000256" key="1">
    <source>
        <dbReference type="ARBA" id="ARBA00004141"/>
    </source>
</evidence>
<feature type="transmembrane region" description="Helical" evidence="7">
    <location>
        <begin position="655"/>
        <end position="675"/>
    </location>
</feature>
<feature type="transmembrane region" description="Helical" evidence="7">
    <location>
        <begin position="98"/>
        <end position="119"/>
    </location>
</feature>
<feature type="compositionally biased region" description="Basic and acidic residues" evidence="6">
    <location>
        <begin position="7"/>
        <end position="17"/>
    </location>
</feature>
<evidence type="ECO:0000256" key="6">
    <source>
        <dbReference type="SAM" id="MobiDB-lite"/>
    </source>
</evidence>
<dbReference type="InterPro" id="IPR036259">
    <property type="entry name" value="MFS_trans_sf"/>
</dbReference>
<feature type="region of interest" description="Disordered" evidence="6">
    <location>
        <begin position="1"/>
        <end position="20"/>
    </location>
</feature>
<proteinExistence type="inferred from homology"/>
<feature type="transmembrane region" description="Helical" evidence="7">
    <location>
        <begin position="696"/>
        <end position="718"/>
    </location>
</feature>
<dbReference type="SUPFAM" id="SSF103473">
    <property type="entry name" value="MFS general substrate transporter"/>
    <property type="match status" value="2"/>
</dbReference>
<reference evidence="8" key="1">
    <citation type="submission" date="2015-04" db="UniProtKB">
        <authorList>
            <consortium name="EnsemblPlants"/>
        </authorList>
    </citation>
    <scope>IDENTIFICATION</scope>
</reference>
<evidence type="ECO:0000313" key="9">
    <source>
        <dbReference type="Proteomes" id="UP000026962"/>
    </source>
</evidence>
<name>A0A0E0JSD4_ORYPU</name>
<keyword evidence="3 7" id="KW-0812">Transmembrane</keyword>
<dbReference type="GO" id="GO:0016020">
    <property type="term" value="C:membrane"/>
    <property type="evidence" value="ECO:0007669"/>
    <property type="project" value="UniProtKB-SubCell"/>
</dbReference>
<evidence type="ECO:0000256" key="4">
    <source>
        <dbReference type="ARBA" id="ARBA00022989"/>
    </source>
</evidence>
<reference evidence="8" key="2">
    <citation type="submission" date="2018-05" db="EMBL/GenBank/DDBJ databases">
        <title>OpunRS2 (Oryza punctata Reference Sequence Version 2).</title>
        <authorList>
            <person name="Zhang J."/>
            <person name="Kudrna D."/>
            <person name="Lee S."/>
            <person name="Talag J."/>
            <person name="Welchert J."/>
            <person name="Wing R.A."/>
        </authorList>
    </citation>
    <scope>NUCLEOTIDE SEQUENCE [LARGE SCALE GENOMIC DNA]</scope>
</reference>
<dbReference type="Gramene" id="OPUNC01G39610.1">
    <property type="protein sequence ID" value="OPUNC01G39610.1"/>
    <property type="gene ID" value="OPUNC01G39610"/>
</dbReference>
<dbReference type="Proteomes" id="UP000026962">
    <property type="component" value="Chromosome 1"/>
</dbReference>
<evidence type="ECO:0000256" key="3">
    <source>
        <dbReference type="ARBA" id="ARBA00022692"/>
    </source>
</evidence>
<sequence>MEAVESNGRHGDADDRRTSKKDRRNTWASAFILVNNFMQYTAYFGVSTNLVNYLKYRLHEGNKSAANNVTNWQGTGSITPLVAAYLADAFLGRYWTILLFMAISVLGYGVLTASAVAAAQQGAAAFYAGLYLVALGGGLLVIMAPFGADQFDEADEEERRRQSSFFNWFYLSLNFGSLVGGTVLVWVQTSVGWGIGYGIPAIFSALSVAVFLAGTAAYRRGQPPGGSPLTRLAQVVVAAARKHDVEVPADASLLHECDAVDGMSAIQGSRRLVHTSQFRFLDKAAVETAGDKAGPSPWRLCTVTQVEELKCVLRLLPVWASGIIFAAAYTQMTTTFVLQGDTLDPRIGGFKVPAAVLSVFDTLSVMLWVPLYDRAIVPLARRVTGHDRGFTQLARMGVGLVILTVAMLTAGTLEVARRRVIARHGLYDDGDSGDDGRYLPLSIFWQVPQYVVVGASEVFTFIGQMEFFYDQAPDAMRSLCSGLSSTSFALGNYASSAIVVVVARATARGGRLGWIPDNINRGHLDDFFWLLAGLCIANFAAYLLIARWIIVGNELYYYFCSKSKDNTNNFFQFMAYSGVSTNLVNYLKYRLDEGSKSAANNVTNWEGTGSIAPLVAGYLADAFLGRYWTIVLSMVISAVGYGVLAASASVKLESAALYAGLYLVALGGVLEPIMAPFGADQFDEEDERGRRRQSSFFNWFYLSLNCGSLVGGTVLVWVQTSVGWGIGYGVPAIFSALSVAVFLAGTATYRRDQPPGGSPLTRIAQVVVAAVRKFDVEVPSDSSLLYECDAIDGMPVKYRSRRLRHTGQFRFLDKATVKTAGEKASPSPWLLCTVTQVEELKCVLRLLPVWATGIIYAAAYTQVTTTFILQGDTLDRRLGRFKVPAAALSIFHTLSVILWVALYDRAIVPLARRVTRHDGGFTQLARMGVGLVILTVDDG</sequence>
<evidence type="ECO:0000256" key="7">
    <source>
        <dbReference type="SAM" id="Phobius"/>
    </source>
</evidence>
<dbReference type="Gene3D" id="1.20.1250.20">
    <property type="entry name" value="MFS general substrate transporter like domains"/>
    <property type="match status" value="2"/>
</dbReference>
<dbReference type="GO" id="GO:0022857">
    <property type="term" value="F:transmembrane transporter activity"/>
    <property type="evidence" value="ECO:0007669"/>
    <property type="project" value="InterPro"/>
</dbReference>